<reference evidence="2" key="1">
    <citation type="journal article" date="2019" name="Int. J. Syst. Evol. Microbiol.">
        <title>The Global Catalogue of Microorganisms (GCM) 10K type strain sequencing project: providing services to taxonomists for standard genome sequencing and annotation.</title>
        <authorList>
            <consortium name="The Broad Institute Genomics Platform"/>
            <consortium name="The Broad Institute Genome Sequencing Center for Infectious Disease"/>
            <person name="Wu L."/>
            <person name="Ma J."/>
        </authorList>
    </citation>
    <scope>NUCLEOTIDE SEQUENCE [LARGE SCALE GENOMIC DNA]</scope>
    <source>
        <strain evidence="2">JCM 19173</strain>
    </source>
</reference>
<dbReference type="EMBL" id="BMPE01000001">
    <property type="protein sequence ID" value="GGK85605.1"/>
    <property type="molecule type" value="Genomic_DNA"/>
</dbReference>
<protein>
    <submittedName>
        <fullName evidence="1">Uncharacterized protein</fullName>
    </submittedName>
</protein>
<dbReference type="Proteomes" id="UP000604341">
    <property type="component" value="Unassembled WGS sequence"/>
</dbReference>
<gene>
    <name evidence="1" type="ORF">GCM10010844_00130</name>
</gene>
<name>A0ABQ2FCS4_9DEIO</name>
<accession>A0ABQ2FCS4</accession>
<keyword evidence="2" id="KW-1185">Reference proteome</keyword>
<sequence length="104" mass="11700">MVLHHAGASRMAFIALSAILEHVLVTCAQAYPRLARASSEAPHHLGAIRDWRLDVLLAVASERGWITLTKADFPYRVRHYRDYVTPAHELREGDALDDALIRDT</sequence>
<organism evidence="1 2">
    <name type="scientific">Deinococcus radiotolerans</name>
    <dbReference type="NCBI Taxonomy" id="1309407"/>
    <lineage>
        <taxon>Bacteria</taxon>
        <taxon>Thermotogati</taxon>
        <taxon>Deinococcota</taxon>
        <taxon>Deinococci</taxon>
        <taxon>Deinococcales</taxon>
        <taxon>Deinococcaceae</taxon>
        <taxon>Deinococcus</taxon>
    </lineage>
</organism>
<evidence type="ECO:0000313" key="2">
    <source>
        <dbReference type="Proteomes" id="UP000604341"/>
    </source>
</evidence>
<proteinExistence type="predicted"/>
<evidence type="ECO:0000313" key="1">
    <source>
        <dbReference type="EMBL" id="GGK85605.1"/>
    </source>
</evidence>
<comment type="caution">
    <text evidence="1">The sequence shown here is derived from an EMBL/GenBank/DDBJ whole genome shotgun (WGS) entry which is preliminary data.</text>
</comment>